<dbReference type="OMA" id="ALQKFEC"/>
<dbReference type="SUPFAM" id="SSF81301">
    <property type="entry name" value="Nucleotidyltransferase"/>
    <property type="match status" value="1"/>
</dbReference>
<keyword evidence="4" id="KW-0175">Coiled coil</keyword>
<dbReference type="FunFam" id="3.30.460.10:FF:000018">
    <property type="entry name" value="Mitochondrial assembly of ribosomal large subunit 1"/>
    <property type="match status" value="1"/>
</dbReference>
<dbReference type="InterPro" id="IPR043519">
    <property type="entry name" value="NT_sf"/>
</dbReference>
<comment type="similarity">
    <text evidence="2">Belongs to the Iojap/RsfS family.</text>
</comment>
<dbReference type="GO" id="GO:0005739">
    <property type="term" value="C:mitochondrion"/>
    <property type="evidence" value="ECO:0007669"/>
    <property type="project" value="UniProtKB-SubCell"/>
</dbReference>
<evidence type="ECO:0008006" key="6">
    <source>
        <dbReference type="Google" id="ProtNLM"/>
    </source>
</evidence>
<sequence length="261" mass="29700">MGFFARLVVQAASAPITRALQKFECSYSLIPFPVRLFAPQPNVPSTSSAPAPALGLSPWSKIRVSRFCAENVKRTTAEETSSTLNAVLNEQTEYGDDFEVEVPQEEEEEEEEAEHQRMNYIKLLTIEEVDKVLTDVRAEDVKSINVHKQCEWTDYMVFATGRSNWHVRNIAQALLYKVKQKQKGADRMVLPGIEGREGGKWLVIDTGSIIVHALDENARAYYDLESLWTKERLSKGSNQLQELQNSLKKVRRKRNNKKADV</sequence>
<protein>
    <recommendedName>
        <fullName evidence="6">Ribosomal silencing factor RsfS</fullName>
    </recommendedName>
</protein>
<accession>D5AAP0</accession>
<dbReference type="PANTHER" id="PTHR21043:SF0">
    <property type="entry name" value="MITOCHONDRIAL ASSEMBLY OF RIBOSOMAL LARGE SUBUNIT PROTEIN 1"/>
    <property type="match status" value="1"/>
</dbReference>
<dbReference type="GO" id="GO:0043023">
    <property type="term" value="F:ribosomal large subunit binding"/>
    <property type="evidence" value="ECO:0007669"/>
    <property type="project" value="TreeGrafter"/>
</dbReference>
<evidence type="ECO:0000313" key="5">
    <source>
        <dbReference type="EMBL" id="ADE76609.1"/>
    </source>
</evidence>
<evidence type="ECO:0000256" key="2">
    <source>
        <dbReference type="ARBA" id="ARBA00010574"/>
    </source>
</evidence>
<dbReference type="GO" id="GO:0017148">
    <property type="term" value="P:negative regulation of translation"/>
    <property type="evidence" value="ECO:0007669"/>
    <property type="project" value="TreeGrafter"/>
</dbReference>
<keyword evidence="3" id="KW-0496">Mitochondrion</keyword>
<dbReference type="GO" id="GO:0090071">
    <property type="term" value="P:negative regulation of ribosome biogenesis"/>
    <property type="evidence" value="ECO:0007669"/>
    <property type="project" value="TreeGrafter"/>
</dbReference>
<comment type="subcellular location">
    <subcellularLocation>
        <location evidence="1">Mitochondrion</location>
    </subcellularLocation>
</comment>
<dbReference type="AlphaFoldDB" id="D5AAP0"/>
<feature type="coiled-coil region" evidence="4">
    <location>
        <begin position="233"/>
        <end position="260"/>
    </location>
</feature>
<dbReference type="HAMAP" id="MF_01477">
    <property type="entry name" value="Iojap_RsfS"/>
    <property type="match status" value="1"/>
</dbReference>
<dbReference type="InterPro" id="IPR004394">
    <property type="entry name" value="Iojap/RsfS/C7orf30"/>
</dbReference>
<dbReference type="PANTHER" id="PTHR21043">
    <property type="entry name" value="IOJAP SUPERFAMILY ORTHOLOG"/>
    <property type="match status" value="1"/>
</dbReference>
<name>D5AAP0_PICSI</name>
<proteinExistence type="evidence at transcript level"/>
<evidence type="ECO:0000256" key="3">
    <source>
        <dbReference type="ARBA" id="ARBA00023128"/>
    </source>
</evidence>
<dbReference type="Gene3D" id="3.30.460.10">
    <property type="entry name" value="Beta Polymerase, domain 2"/>
    <property type="match status" value="1"/>
</dbReference>
<evidence type="ECO:0000256" key="4">
    <source>
        <dbReference type="SAM" id="Coils"/>
    </source>
</evidence>
<reference evidence="5" key="1">
    <citation type="submission" date="2010-04" db="EMBL/GenBank/DDBJ databases">
        <authorList>
            <person name="Reid K.E."/>
            <person name="Liao N."/>
            <person name="Chan S."/>
            <person name="Docking R."/>
            <person name="Taylor G."/>
            <person name="Moore R."/>
            <person name="Mayo M."/>
            <person name="Munro S."/>
            <person name="King J."/>
            <person name="Yanchuk A."/>
            <person name="Holt R."/>
            <person name="Jones S."/>
            <person name="Marra M."/>
            <person name="Ritland C.E."/>
            <person name="Ritland K."/>
            <person name="Bohlmann J."/>
        </authorList>
    </citation>
    <scope>NUCLEOTIDE SEQUENCE</scope>
    <source>
        <tissue evidence="5">Bud</tissue>
    </source>
</reference>
<dbReference type="EMBL" id="BT123280">
    <property type="protein sequence ID" value="ADE76609.1"/>
    <property type="molecule type" value="mRNA"/>
</dbReference>
<evidence type="ECO:0000256" key="1">
    <source>
        <dbReference type="ARBA" id="ARBA00004173"/>
    </source>
</evidence>
<dbReference type="Pfam" id="PF02410">
    <property type="entry name" value="RsfS"/>
    <property type="match status" value="1"/>
</dbReference>
<dbReference type="NCBIfam" id="TIGR00090">
    <property type="entry name" value="rsfS_iojap_ybeB"/>
    <property type="match status" value="1"/>
</dbReference>
<organism evidence="5">
    <name type="scientific">Picea sitchensis</name>
    <name type="common">Sitka spruce</name>
    <name type="synonym">Pinus sitchensis</name>
    <dbReference type="NCBI Taxonomy" id="3332"/>
    <lineage>
        <taxon>Eukaryota</taxon>
        <taxon>Viridiplantae</taxon>
        <taxon>Streptophyta</taxon>
        <taxon>Embryophyta</taxon>
        <taxon>Tracheophyta</taxon>
        <taxon>Spermatophyta</taxon>
        <taxon>Pinopsida</taxon>
        <taxon>Pinidae</taxon>
        <taxon>Conifers I</taxon>
        <taxon>Pinales</taxon>
        <taxon>Pinaceae</taxon>
        <taxon>Picea</taxon>
    </lineage>
</organism>